<dbReference type="Gene3D" id="3.30.300.30">
    <property type="match status" value="1"/>
</dbReference>
<protein>
    <recommendedName>
        <fullName evidence="5">Beta-alanine-activating enzyme</fullName>
    </recommendedName>
</protein>
<dbReference type="InterPro" id="IPR052091">
    <property type="entry name" value="Beta-ala_Activ/Resist"/>
</dbReference>
<keyword evidence="4" id="KW-1185">Reference proteome</keyword>
<evidence type="ECO:0000313" key="4">
    <source>
        <dbReference type="Proteomes" id="UP001154078"/>
    </source>
</evidence>
<dbReference type="InterPro" id="IPR015943">
    <property type="entry name" value="WD40/YVTN_repeat-like_dom_sf"/>
</dbReference>
<feature type="domain" description="AMP-dependent synthetase/ligase" evidence="1">
    <location>
        <begin position="122"/>
        <end position="340"/>
    </location>
</feature>
<dbReference type="InterPro" id="IPR006162">
    <property type="entry name" value="Ppantetheine_attach_site"/>
</dbReference>
<dbReference type="InterPro" id="IPR011047">
    <property type="entry name" value="Quinoprotein_ADH-like_sf"/>
</dbReference>
<gene>
    <name evidence="3" type="ORF">MELIAE_LOCUS10115</name>
</gene>
<dbReference type="PANTHER" id="PTHR44394:SF1">
    <property type="entry name" value="BETA-ALANINE-ACTIVATING ENZYME"/>
    <property type="match status" value="1"/>
</dbReference>
<evidence type="ECO:0000313" key="3">
    <source>
        <dbReference type="EMBL" id="CAH0560356.1"/>
    </source>
</evidence>
<dbReference type="InterPro" id="IPR000873">
    <property type="entry name" value="AMP-dep_synth/lig_dom"/>
</dbReference>
<evidence type="ECO:0008006" key="5">
    <source>
        <dbReference type="Google" id="ProtNLM"/>
    </source>
</evidence>
<dbReference type="InterPro" id="IPR045851">
    <property type="entry name" value="AMP-bd_C_sf"/>
</dbReference>
<dbReference type="SUPFAM" id="SSF56801">
    <property type="entry name" value="Acetyl-CoA synthetase-like"/>
    <property type="match status" value="1"/>
</dbReference>
<proteinExistence type="predicted"/>
<evidence type="ECO:0000259" key="2">
    <source>
        <dbReference type="Pfam" id="PF13570"/>
    </source>
</evidence>
<organism evidence="3 4">
    <name type="scientific">Brassicogethes aeneus</name>
    <name type="common">Rape pollen beetle</name>
    <name type="synonym">Meligethes aeneus</name>
    <dbReference type="NCBI Taxonomy" id="1431903"/>
    <lineage>
        <taxon>Eukaryota</taxon>
        <taxon>Metazoa</taxon>
        <taxon>Ecdysozoa</taxon>
        <taxon>Arthropoda</taxon>
        <taxon>Hexapoda</taxon>
        <taxon>Insecta</taxon>
        <taxon>Pterygota</taxon>
        <taxon>Neoptera</taxon>
        <taxon>Endopterygota</taxon>
        <taxon>Coleoptera</taxon>
        <taxon>Polyphaga</taxon>
        <taxon>Cucujiformia</taxon>
        <taxon>Nitidulidae</taxon>
        <taxon>Meligethinae</taxon>
        <taxon>Brassicogethes</taxon>
    </lineage>
</organism>
<dbReference type="OrthoDB" id="408177at2759"/>
<dbReference type="GO" id="GO:0043041">
    <property type="term" value="P:amino acid activation for nonribosomal peptide biosynthetic process"/>
    <property type="evidence" value="ECO:0007669"/>
    <property type="project" value="TreeGrafter"/>
</dbReference>
<dbReference type="SUPFAM" id="SSF50998">
    <property type="entry name" value="Quinoprotein alcohol dehydrogenase-like"/>
    <property type="match status" value="1"/>
</dbReference>
<evidence type="ECO:0000259" key="1">
    <source>
        <dbReference type="Pfam" id="PF00501"/>
    </source>
</evidence>
<dbReference type="Gene3D" id="3.40.50.12780">
    <property type="entry name" value="N-terminal domain of ligase-like"/>
    <property type="match status" value="1"/>
</dbReference>
<dbReference type="InterPro" id="IPR002372">
    <property type="entry name" value="PQQ_rpt_dom"/>
</dbReference>
<dbReference type="PROSITE" id="PS00012">
    <property type="entry name" value="PHOSPHOPANTETHEINE"/>
    <property type="match status" value="1"/>
</dbReference>
<feature type="domain" description="Pyrrolo-quinoline quinone repeat" evidence="2">
    <location>
        <begin position="598"/>
        <end position="919"/>
    </location>
</feature>
<sequence>MDKFLNKNNFVGNKQAVIMECDDKQVLRSMSYSKMNEICDCLVEFLNLNQSCVGLFMSHNIYLPSILISLYRMKSPFIFLKDLSTSIGYNYVLSFEQINCDLFTKINEVKLESSTLYLWEKSIKTREYADKDYIFCVIQSSGTTGKNKVIRVPISCIEDNSMHLSKLFKITNNDNIFWGTPLTFDPSLLEFLIAIENVSTLIIVPPKTYLNSNNLFKALFTLKTKEYNGISLLQIVPSVFNRWSENQIQFILKSQLRILAFGGEYFPKNILEYKKNNVELYNLYGISEVSCWATVNKVTSTNIEDDISIGKNIGDTITEIRNENGAILQDGIGEIFIGSKTRFCLINDENMTNKEIFRNTGDLGRITNNNIYYLGRKNNTIKRFGLKINLEEIEILIMKEIHVRNKCIFITKENKIVCFINIPNFEESVKIKTVDKIRVKLLKILPKEFYPDCIDIINKLPINKHGKIDLKSLDNIYHNNIKDQLIENDPSDIFIFIVSKYLGMDVNITKIQDYTFVELGGNSINVIQVLNELEKYFGSQPKEKLTNLMFEAPLNQNIEFVKTLNILKRKSTSLKTTNLNIKRIKTDFKLKISWKYNLKACVDGTPLIFNFKNETYIAIGSFSNIFAVLNISGQKIFDLTLGDDIEATPQFSEKYKLLYIGCFDGLMYGISIKDKAVKWTFKTEERIKSQPCFCMENNALVFGSYDGFVYCVDSLNGNLLWKQTISEPVACNPICQQEKIYLTLIKGSFIALEEKTGKILWTYSLKSPIFGSPSIIESKIMLASVTGVIHCLTNTGEPLCNYKVNGNIFGSLVVYENTIIFGSHDNFLYNFEIKNNKFVLINKLNLGFAISSTPYLFSYQSKNLLVASNNKGNIHIVDLGSFVSLIDMYLPGDSFSSPVVFKDNIFIGCRDNNLYCLSLENS</sequence>
<dbReference type="Proteomes" id="UP001154078">
    <property type="component" value="Chromosome 7"/>
</dbReference>
<dbReference type="PANTHER" id="PTHR44394">
    <property type="entry name" value="BETA-ALANINE-ACTIVATING ENZYME"/>
    <property type="match status" value="1"/>
</dbReference>
<dbReference type="Pfam" id="PF00501">
    <property type="entry name" value="AMP-binding"/>
    <property type="match status" value="1"/>
</dbReference>
<dbReference type="AlphaFoldDB" id="A0A9P0BAU0"/>
<dbReference type="InterPro" id="IPR018391">
    <property type="entry name" value="PQQ_b-propeller_rpt"/>
</dbReference>
<name>A0A9P0BAU0_BRAAE</name>
<accession>A0A9P0BAU0</accession>
<dbReference type="SMART" id="SM00564">
    <property type="entry name" value="PQQ"/>
    <property type="match status" value="3"/>
</dbReference>
<dbReference type="EMBL" id="OV121138">
    <property type="protein sequence ID" value="CAH0560356.1"/>
    <property type="molecule type" value="Genomic_DNA"/>
</dbReference>
<reference evidence="3" key="1">
    <citation type="submission" date="2021-12" db="EMBL/GenBank/DDBJ databases">
        <authorList>
            <person name="King R."/>
        </authorList>
    </citation>
    <scope>NUCLEOTIDE SEQUENCE</scope>
</reference>
<dbReference type="InterPro" id="IPR042099">
    <property type="entry name" value="ANL_N_sf"/>
</dbReference>
<dbReference type="Pfam" id="PF13570">
    <property type="entry name" value="Beta-prop_ACSF4"/>
    <property type="match status" value="1"/>
</dbReference>
<dbReference type="Gene3D" id="2.130.10.10">
    <property type="entry name" value="YVTN repeat-like/Quinoprotein amine dehydrogenase"/>
    <property type="match status" value="2"/>
</dbReference>